<dbReference type="Proteomes" id="UP000664385">
    <property type="component" value="Unassembled WGS sequence"/>
</dbReference>
<comment type="caution">
    <text evidence="2">The sequence shown here is derived from an EMBL/GenBank/DDBJ whole genome shotgun (WGS) entry which is preliminary data.</text>
</comment>
<name>A0A939IS62_9MICO</name>
<dbReference type="RefSeq" id="WP_206822643.1">
    <property type="nucleotide sequence ID" value="NZ_JAEMWU010000001.1"/>
</dbReference>
<feature type="transmembrane region" description="Helical" evidence="1">
    <location>
        <begin position="249"/>
        <end position="272"/>
    </location>
</feature>
<feature type="transmembrane region" description="Helical" evidence="1">
    <location>
        <begin position="216"/>
        <end position="237"/>
    </location>
</feature>
<feature type="transmembrane region" description="Helical" evidence="1">
    <location>
        <begin position="117"/>
        <end position="134"/>
    </location>
</feature>
<feature type="transmembrane region" description="Helical" evidence="1">
    <location>
        <begin position="94"/>
        <end position="111"/>
    </location>
</feature>
<evidence type="ECO:0000313" key="3">
    <source>
        <dbReference type="Proteomes" id="UP000664385"/>
    </source>
</evidence>
<keyword evidence="1" id="KW-1133">Transmembrane helix</keyword>
<accession>A0A939IS62</accession>
<reference evidence="2" key="1">
    <citation type="submission" date="2020-12" db="EMBL/GenBank/DDBJ databases">
        <title>PHA producing bacteria isolated from mangrove.</title>
        <authorList>
            <person name="Zheng W."/>
            <person name="Yu S."/>
            <person name="Huang Y."/>
        </authorList>
    </citation>
    <scope>NUCLEOTIDE SEQUENCE</scope>
    <source>
        <strain evidence="2">GN8-5</strain>
    </source>
</reference>
<keyword evidence="1" id="KW-0812">Transmembrane</keyword>
<feature type="transmembrane region" description="Helical" evidence="1">
    <location>
        <begin position="53"/>
        <end position="74"/>
    </location>
</feature>
<feature type="transmembrane region" description="Helical" evidence="1">
    <location>
        <begin position="12"/>
        <end position="33"/>
    </location>
</feature>
<feature type="transmembrane region" description="Helical" evidence="1">
    <location>
        <begin position="183"/>
        <end position="204"/>
    </location>
</feature>
<organism evidence="2 3">
    <name type="scientific">Microbacterium esteraromaticum</name>
    <dbReference type="NCBI Taxonomy" id="57043"/>
    <lineage>
        <taxon>Bacteria</taxon>
        <taxon>Bacillati</taxon>
        <taxon>Actinomycetota</taxon>
        <taxon>Actinomycetes</taxon>
        <taxon>Micrococcales</taxon>
        <taxon>Microbacteriaceae</taxon>
        <taxon>Microbacterium</taxon>
    </lineage>
</organism>
<keyword evidence="1" id="KW-0472">Membrane</keyword>
<sequence>MSAQGTSLGRKLAAWFVLAAGGNFTIVFALVVLAELTPLNVSIDTSLGVLHAFISPLYSTELLFFTTVLSLLAALSGQPLNDAYAEGNRKIARALQLATTTILSGAAIMVWSQPTSAAFVAFAVLLAFVSYVLAERLAPPQLLSAEQRYLLAYQNHARRSRWANDALGAGWQTVPRQRTWPTLTLYTICPIVVMTISGTLYSMITWGIEWATHPTTVVMMGLLSFGPILLTFAWIATANKADSPSTRRWTVSVFAAVGALASALFAGILFVAGPTVGGLGWLILAVTALHAIALWLPAPWIGRRKLLGVAAAFTSRSLERSSAARTEAGELWNDEQARAGKTSGFWERLLRSTAGDGFISGPLRWRR</sequence>
<proteinExistence type="predicted"/>
<gene>
    <name evidence="2" type="ORF">JF543_02610</name>
</gene>
<feature type="transmembrane region" description="Helical" evidence="1">
    <location>
        <begin position="278"/>
        <end position="296"/>
    </location>
</feature>
<dbReference type="EMBL" id="JAEMWU010000001">
    <property type="protein sequence ID" value="MBN8204847.1"/>
    <property type="molecule type" value="Genomic_DNA"/>
</dbReference>
<dbReference type="AlphaFoldDB" id="A0A939IS62"/>
<evidence type="ECO:0000256" key="1">
    <source>
        <dbReference type="SAM" id="Phobius"/>
    </source>
</evidence>
<protein>
    <submittedName>
        <fullName evidence="2">Uncharacterized protein</fullName>
    </submittedName>
</protein>
<evidence type="ECO:0000313" key="2">
    <source>
        <dbReference type="EMBL" id="MBN8204847.1"/>
    </source>
</evidence>